<dbReference type="PRINTS" id="PR00455">
    <property type="entry name" value="HTHTETR"/>
</dbReference>
<dbReference type="SUPFAM" id="SSF48498">
    <property type="entry name" value="Tetracyclin repressor-like, C-terminal domain"/>
    <property type="match status" value="1"/>
</dbReference>
<evidence type="ECO:0000256" key="4">
    <source>
        <dbReference type="ARBA" id="ARBA00023163"/>
    </source>
</evidence>
<dbReference type="eggNOG" id="COG1309">
    <property type="taxonomic scope" value="Bacteria"/>
</dbReference>
<dbReference type="Proteomes" id="UP000008229">
    <property type="component" value="Chromosome"/>
</dbReference>
<evidence type="ECO:0000256" key="1">
    <source>
        <dbReference type="ARBA" id="ARBA00022491"/>
    </source>
</evidence>
<keyword evidence="1" id="KW-0678">Repressor</keyword>
<dbReference type="SUPFAM" id="SSF46689">
    <property type="entry name" value="Homeodomain-like"/>
    <property type="match status" value="1"/>
</dbReference>
<sequence length="203" mass="22103">MSRTRPSSRLERAARTRRAIVVATAEAVAERGVRGMRVEDVAARAGVSTSLLYYHFDDRLTLLRAALDHANAQAPSGLLRVPHAGTTEFEAVRNALLRELDTVPQIRNNSIVWNEISATAVFEPELREDLRRVTAEWNGWVAEAIAAGVAEGSIRAGLDPADTAELLTSVVEGLSLRWLAGSLELERARVLCRDAIDAILSPA</sequence>
<dbReference type="RefSeq" id="WP_012935745.1">
    <property type="nucleotide sequence ID" value="NC_013739.1"/>
</dbReference>
<dbReference type="EMBL" id="CP001854">
    <property type="protein sequence ID" value="ADB52694.1"/>
    <property type="molecule type" value="Genomic_DNA"/>
</dbReference>
<dbReference type="Pfam" id="PF13977">
    <property type="entry name" value="TetR_C_6"/>
    <property type="match status" value="1"/>
</dbReference>
<feature type="domain" description="HTH tetR-type" evidence="6">
    <location>
        <begin position="14"/>
        <end position="74"/>
    </location>
</feature>
<dbReference type="PROSITE" id="PS50977">
    <property type="entry name" value="HTH_TETR_2"/>
    <property type="match status" value="1"/>
</dbReference>
<dbReference type="Gene3D" id="1.10.357.10">
    <property type="entry name" value="Tetracycline Repressor, domain 2"/>
    <property type="match status" value="1"/>
</dbReference>
<dbReference type="AlphaFoldDB" id="D3F6P6"/>
<reference evidence="7 8" key="1">
    <citation type="journal article" date="2010" name="Stand. Genomic Sci.">
        <title>Complete genome sequence of Conexibacter woesei type strain (ID131577).</title>
        <authorList>
            <person name="Pukall R."/>
            <person name="Lapidus A."/>
            <person name="Glavina Del Rio T."/>
            <person name="Copeland A."/>
            <person name="Tice H."/>
            <person name="Cheng J.-F."/>
            <person name="Lucas S."/>
            <person name="Chen F."/>
            <person name="Nolan M."/>
            <person name="Bruce D."/>
            <person name="Goodwin L."/>
            <person name="Pitluck S."/>
            <person name="Mavromatis K."/>
            <person name="Ivanova N."/>
            <person name="Ovchinnikova G."/>
            <person name="Pati A."/>
            <person name="Chen A."/>
            <person name="Palaniappan K."/>
            <person name="Land M."/>
            <person name="Hauser L."/>
            <person name="Chang Y.-J."/>
            <person name="Jeffries C.D."/>
            <person name="Chain P."/>
            <person name="Meincke L."/>
            <person name="Sims D."/>
            <person name="Brettin T."/>
            <person name="Detter J.C."/>
            <person name="Rohde M."/>
            <person name="Goeker M."/>
            <person name="Bristow J."/>
            <person name="Eisen J.A."/>
            <person name="Markowitz V."/>
            <person name="Kyrpides N.C."/>
            <person name="Klenk H.-P."/>
            <person name="Hugenholtz P."/>
        </authorList>
    </citation>
    <scope>NUCLEOTIDE SEQUENCE [LARGE SCALE GENOMIC DNA]</scope>
    <source>
        <strain evidence="8">DSM 14684 / CIP 108061 / JCM 11494 / NBRC 100937 / ID131577</strain>
    </source>
</reference>
<accession>D3F6P6</accession>
<keyword evidence="4" id="KW-0804">Transcription</keyword>
<evidence type="ECO:0000313" key="7">
    <source>
        <dbReference type="EMBL" id="ADB52694.1"/>
    </source>
</evidence>
<proteinExistence type="predicted"/>
<dbReference type="PANTHER" id="PTHR30055:SF234">
    <property type="entry name" value="HTH-TYPE TRANSCRIPTIONAL REGULATOR BETI"/>
    <property type="match status" value="1"/>
</dbReference>
<dbReference type="KEGG" id="cwo:Cwoe_4280"/>
<organism evidence="7 8">
    <name type="scientific">Conexibacter woesei (strain DSM 14684 / CCUG 47730 / CIP 108061 / JCM 11494 / NBRC 100937 / ID131577)</name>
    <dbReference type="NCBI Taxonomy" id="469383"/>
    <lineage>
        <taxon>Bacteria</taxon>
        <taxon>Bacillati</taxon>
        <taxon>Actinomycetota</taxon>
        <taxon>Thermoleophilia</taxon>
        <taxon>Solirubrobacterales</taxon>
        <taxon>Conexibacteraceae</taxon>
        <taxon>Conexibacter</taxon>
    </lineage>
</organism>
<dbReference type="InterPro" id="IPR009057">
    <property type="entry name" value="Homeodomain-like_sf"/>
</dbReference>
<dbReference type="PANTHER" id="PTHR30055">
    <property type="entry name" value="HTH-TYPE TRANSCRIPTIONAL REGULATOR RUTR"/>
    <property type="match status" value="1"/>
</dbReference>
<evidence type="ECO:0000256" key="5">
    <source>
        <dbReference type="PROSITE-ProRule" id="PRU00335"/>
    </source>
</evidence>
<evidence type="ECO:0000313" key="8">
    <source>
        <dbReference type="Proteomes" id="UP000008229"/>
    </source>
</evidence>
<keyword evidence="2" id="KW-0805">Transcription regulation</keyword>
<dbReference type="Pfam" id="PF00440">
    <property type="entry name" value="TetR_N"/>
    <property type="match status" value="1"/>
</dbReference>
<name>D3F6P6_CONWI</name>
<keyword evidence="8" id="KW-1185">Reference proteome</keyword>
<reference evidence="8" key="2">
    <citation type="submission" date="2010-01" db="EMBL/GenBank/DDBJ databases">
        <title>The complete genome of Conexibacter woesei DSM 14684.</title>
        <authorList>
            <consortium name="US DOE Joint Genome Institute (JGI-PGF)"/>
            <person name="Lucas S."/>
            <person name="Copeland A."/>
            <person name="Lapidus A."/>
            <person name="Glavina del Rio T."/>
            <person name="Dalin E."/>
            <person name="Tice H."/>
            <person name="Bruce D."/>
            <person name="Goodwin L."/>
            <person name="Pitluck S."/>
            <person name="Kyrpides N."/>
            <person name="Mavromatis K."/>
            <person name="Ivanova N."/>
            <person name="Mikhailova N."/>
            <person name="Chertkov O."/>
            <person name="Brettin T."/>
            <person name="Detter J.C."/>
            <person name="Han C."/>
            <person name="Larimer F."/>
            <person name="Land M."/>
            <person name="Hauser L."/>
            <person name="Markowitz V."/>
            <person name="Cheng J.-F."/>
            <person name="Hugenholtz P."/>
            <person name="Woyke T."/>
            <person name="Wu D."/>
            <person name="Pukall R."/>
            <person name="Steenblock K."/>
            <person name="Schneider S."/>
            <person name="Klenk H.-P."/>
            <person name="Eisen J.A."/>
        </authorList>
    </citation>
    <scope>NUCLEOTIDE SEQUENCE [LARGE SCALE GENOMIC DNA]</scope>
    <source>
        <strain evidence="8">DSM 14684 / CIP 108061 / JCM 11494 / NBRC 100937 / ID131577</strain>
    </source>
</reference>
<keyword evidence="3 5" id="KW-0238">DNA-binding</keyword>
<evidence type="ECO:0000259" key="6">
    <source>
        <dbReference type="PROSITE" id="PS50977"/>
    </source>
</evidence>
<gene>
    <name evidence="7" type="ordered locus">Cwoe_4280</name>
</gene>
<feature type="DNA-binding region" description="H-T-H motif" evidence="5">
    <location>
        <begin position="37"/>
        <end position="56"/>
    </location>
</feature>
<dbReference type="HOGENOM" id="CLU_069356_15_3_11"/>
<dbReference type="InterPro" id="IPR001647">
    <property type="entry name" value="HTH_TetR"/>
</dbReference>
<dbReference type="InterPro" id="IPR036271">
    <property type="entry name" value="Tet_transcr_reg_TetR-rel_C_sf"/>
</dbReference>
<dbReference type="OrthoDB" id="5243387at2"/>
<evidence type="ECO:0000256" key="3">
    <source>
        <dbReference type="ARBA" id="ARBA00023125"/>
    </source>
</evidence>
<dbReference type="InterPro" id="IPR050109">
    <property type="entry name" value="HTH-type_TetR-like_transc_reg"/>
</dbReference>
<dbReference type="GO" id="GO:0000976">
    <property type="term" value="F:transcription cis-regulatory region binding"/>
    <property type="evidence" value="ECO:0007669"/>
    <property type="project" value="TreeGrafter"/>
</dbReference>
<dbReference type="STRING" id="469383.Cwoe_4280"/>
<dbReference type="InterPro" id="IPR039538">
    <property type="entry name" value="BetI_C"/>
</dbReference>
<protein>
    <submittedName>
        <fullName evidence="7">Transcriptional regulator, TetR family</fullName>
    </submittedName>
</protein>
<dbReference type="GO" id="GO:0003700">
    <property type="term" value="F:DNA-binding transcription factor activity"/>
    <property type="evidence" value="ECO:0007669"/>
    <property type="project" value="TreeGrafter"/>
</dbReference>
<evidence type="ECO:0000256" key="2">
    <source>
        <dbReference type="ARBA" id="ARBA00023015"/>
    </source>
</evidence>